<dbReference type="InterPro" id="IPR013878">
    <property type="entry name" value="Mo25"/>
</dbReference>
<dbReference type="SUPFAM" id="SSF48371">
    <property type="entry name" value="ARM repeat"/>
    <property type="match status" value="1"/>
</dbReference>
<name>A7TNR5_VANPO</name>
<comment type="similarity">
    <text evidence="1">Belongs to the Mo25 family.</text>
</comment>
<dbReference type="Pfam" id="PF08569">
    <property type="entry name" value="Mo25"/>
    <property type="match status" value="1"/>
</dbReference>
<proteinExistence type="inferred from homology"/>
<dbReference type="RefSeq" id="XP_001643974.1">
    <property type="nucleotide sequence ID" value="XM_001643924.2"/>
</dbReference>
<dbReference type="STRING" id="436907.A7TNR5"/>
<dbReference type="Gene3D" id="1.25.10.10">
    <property type="entry name" value="Leucine-rich Repeat Variant"/>
    <property type="match status" value="1"/>
</dbReference>
<dbReference type="Proteomes" id="UP000000267">
    <property type="component" value="Unassembled WGS sequence"/>
</dbReference>
<dbReference type="eggNOG" id="KOG1566">
    <property type="taxonomic scope" value="Eukaryota"/>
</dbReference>
<evidence type="ECO:0000313" key="3">
    <source>
        <dbReference type="Proteomes" id="UP000000267"/>
    </source>
</evidence>
<evidence type="ECO:0000256" key="1">
    <source>
        <dbReference type="ARBA" id="ARBA00011012"/>
    </source>
</evidence>
<reference evidence="2 3" key="1">
    <citation type="journal article" date="2007" name="Proc. Natl. Acad. Sci. U.S.A.">
        <title>Independent sorting-out of thousands of duplicated gene pairs in two yeast species descended from a whole-genome duplication.</title>
        <authorList>
            <person name="Scannell D.R."/>
            <person name="Frank A.C."/>
            <person name="Conant G.C."/>
            <person name="Byrne K.P."/>
            <person name="Woolfit M."/>
            <person name="Wolfe K.H."/>
        </authorList>
    </citation>
    <scope>NUCLEOTIDE SEQUENCE [LARGE SCALE GENOMIC DNA]</scope>
    <source>
        <strain evidence="3">ATCC 22028 / DSM 70294 / BCRC 21397 / CBS 2163 / NBRC 10782 / NRRL Y-8283 / UCD 57-17</strain>
    </source>
</reference>
<sequence length="91" mass="10902">MFKKHKNQDLDMSFLWKKNPKTPSDYVRYSLEQFGKMTTASTSDTRRKHQEELFKYLVGTRELLLGDSEPKPTNQMKYEVHVAMNKHEFFL</sequence>
<dbReference type="AlphaFoldDB" id="A7TNR5"/>
<dbReference type="InterPro" id="IPR016024">
    <property type="entry name" value="ARM-type_fold"/>
</dbReference>
<keyword evidence="3" id="KW-1185">Reference proteome</keyword>
<dbReference type="HOGENOM" id="CLU_2428729_0_0_1"/>
<organism evidence="3">
    <name type="scientific">Vanderwaltozyma polyspora (strain ATCC 22028 / DSM 70294 / BCRC 21397 / CBS 2163 / NBRC 10782 / NRRL Y-8283 / UCD 57-17)</name>
    <name type="common">Kluyveromyces polysporus</name>
    <dbReference type="NCBI Taxonomy" id="436907"/>
    <lineage>
        <taxon>Eukaryota</taxon>
        <taxon>Fungi</taxon>
        <taxon>Dikarya</taxon>
        <taxon>Ascomycota</taxon>
        <taxon>Saccharomycotina</taxon>
        <taxon>Saccharomycetes</taxon>
        <taxon>Saccharomycetales</taxon>
        <taxon>Saccharomycetaceae</taxon>
        <taxon>Vanderwaltozyma</taxon>
    </lineage>
</organism>
<accession>A7TNR5</accession>
<dbReference type="OrthoDB" id="609103at2759"/>
<evidence type="ECO:0000313" key="2">
    <source>
        <dbReference type="EMBL" id="EDO16116.1"/>
    </source>
</evidence>
<dbReference type="KEGG" id="vpo:Kpol_1001p28"/>
<feature type="non-terminal residue" evidence="2">
    <location>
        <position position="91"/>
    </location>
</feature>
<gene>
    <name evidence="2" type="ORF">Kpol_1001p28</name>
</gene>
<dbReference type="InterPro" id="IPR011989">
    <property type="entry name" value="ARM-like"/>
</dbReference>
<dbReference type="InParanoid" id="A7TNR5"/>
<protein>
    <submittedName>
        <fullName evidence="2">Uncharacterized protein</fullName>
    </submittedName>
</protein>
<dbReference type="GeneID" id="5544234"/>
<dbReference type="EMBL" id="DS480433">
    <property type="protein sequence ID" value="EDO16116.1"/>
    <property type="molecule type" value="Genomic_DNA"/>
</dbReference>